<evidence type="ECO:0000313" key="1">
    <source>
        <dbReference type="EMBL" id="KAG1904943.1"/>
    </source>
</evidence>
<dbReference type="RefSeq" id="XP_041230518.1">
    <property type="nucleotide sequence ID" value="XM_041374572.1"/>
</dbReference>
<reference evidence="1" key="1">
    <citation type="journal article" date="2020" name="New Phytol.">
        <title>Comparative genomics reveals dynamic genome evolution in host specialist ectomycorrhizal fungi.</title>
        <authorList>
            <person name="Lofgren L.A."/>
            <person name="Nguyen N.H."/>
            <person name="Vilgalys R."/>
            <person name="Ruytinx J."/>
            <person name="Liao H.L."/>
            <person name="Branco S."/>
            <person name="Kuo A."/>
            <person name="LaButti K."/>
            <person name="Lipzen A."/>
            <person name="Andreopoulos W."/>
            <person name="Pangilinan J."/>
            <person name="Riley R."/>
            <person name="Hundley H."/>
            <person name="Na H."/>
            <person name="Barry K."/>
            <person name="Grigoriev I.V."/>
            <person name="Stajich J.E."/>
            <person name="Kennedy P.G."/>
        </authorList>
    </citation>
    <scope>NUCLEOTIDE SEQUENCE</scope>
    <source>
        <strain evidence="1">FC203</strain>
    </source>
</reference>
<proteinExistence type="predicted"/>
<gene>
    <name evidence="1" type="ORF">F5891DRAFT_944607</name>
</gene>
<organism evidence="1 2">
    <name type="scientific">Suillus fuscotomentosus</name>
    <dbReference type="NCBI Taxonomy" id="1912939"/>
    <lineage>
        <taxon>Eukaryota</taxon>
        <taxon>Fungi</taxon>
        <taxon>Dikarya</taxon>
        <taxon>Basidiomycota</taxon>
        <taxon>Agaricomycotina</taxon>
        <taxon>Agaricomycetes</taxon>
        <taxon>Agaricomycetidae</taxon>
        <taxon>Boletales</taxon>
        <taxon>Suillineae</taxon>
        <taxon>Suillaceae</taxon>
        <taxon>Suillus</taxon>
    </lineage>
</organism>
<comment type="caution">
    <text evidence="1">The sequence shown here is derived from an EMBL/GenBank/DDBJ whole genome shotgun (WGS) entry which is preliminary data.</text>
</comment>
<dbReference type="InterPro" id="IPR012337">
    <property type="entry name" value="RNaseH-like_sf"/>
</dbReference>
<accession>A0AAD4EEU1</accession>
<dbReference type="EMBL" id="JABBWK010000008">
    <property type="protein sequence ID" value="KAG1904943.1"/>
    <property type="molecule type" value="Genomic_DNA"/>
</dbReference>
<sequence>MLKYALDHQDAITVVTQSRGLDLHKFELTDVEWEIAQQLCDILKDTTTFFSRSTPNLATVISAMDLIHETLTSYSGNQKYCASIRAAVRLAKKTLNRYYELTDKSKVYRIAIVLHPRLKLSYFKSTGWTEEWIDTAETLVREEFEHSYSILDIENNTDIEVDEEPAGSMDVDSSMVRSISLFFHLLMSCFS</sequence>
<evidence type="ECO:0008006" key="3">
    <source>
        <dbReference type="Google" id="ProtNLM"/>
    </source>
</evidence>
<dbReference type="Proteomes" id="UP001195769">
    <property type="component" value="Unassembled WGS sequence"/>
</dbReference>
<keyword evidence="2" id="KW-1185">Reference proteome</keyword>
<protein>
    <recommendedName>
        <fullName evidence="3">hAT-like transposase RNase-H fold domain-containing protein</fullName>
    </recommendedName>
</protein>
<dbReference type="GeneID" id="64668870"/>
<dbReference type="SUPFAM" id="SSF53098">
    <property type="entry name" value="Ribonuclease H-like"/>
    <property type="match status" value="1"/>
</dbReference>
<name>A0AAD4EEU1_9AGAM</name>
<dbReference type="AlphaFoldDB" id="A0AAD4EEU1"/>
<evidence type="ECO:0000313" key="2">
    <source>
        <dbReference type="Proteomes" id="UP001195769"/>
    </source>
</evidence>